<evidence type="ECO:0000256" key="4">
    <source>
        <dbReference type="ARBA" id="ARBA00022723"/>
    </source>
</evidence>
<evidence type="ECO:0000256" key="1">
    <source>
        <dbReference type="ARBA" id="ARBA00004496"/>
    </source>
</evidence>
<comment type="similarity">
    <text evidence="2">Belongs to the FLZ family.</text>
</comment>
<evidence type="ECO:0000256" key="5">
    <source>
        <dbReference type="ARBA" id="ARBA00022771"/>
    </source>
</evidence>
<evidence type="ECO:0000256" key="7">
    <source>
        <dbReference type="SAM" id="MobiDB-lite"/>
    </source>
</evidence>
<feature type="domain" description="FLZ-type" evidence="8">
    <location>
        <begin position="109"/>
        <end position="154"/>
    </location>
</feature>
<evidence type="ECO:0000313" key="9">
    <source>
        <dbReference type="EMBL" id="KAK7379456.1"/>
    </source>
</evidence>
<comment type="subcellular location">
    <subcellularLocation>
        <location evidence="1">Cytoplasm</location>
    </subcellularLocation>
</comment>
<feature type="compositionally biased region" description="Polar residues" evidence="7">
    <location>
        <begin position="174"/>
        <end position="183"/>
    </location>
</feature>
<dbReference type="InterPro" id="IPR007650">
    <property type="entry name" value="Zf-FLZ_dom"/>
</dbReference>
<keyword evidence="5" id="KW-0862">Zinc</keyword>
<dbReference type="PANTHER" id="PTHR33059:SF76">
    <property type="entry name" value="FCS-LIKE ZINC FINGER 7"/>
    <property type="match status" value="1"/>
</dbReference>
<dbReference type="AlphaFoldDB" id="A0AAN9NUK3"/>
<keyword evidence="4" id="KW-0479">Metal-binding</keyword>
<dbReference type="Pfam" id="PF04570">
    <property type="entry name" value="zf-FLZ"/>
    <property type="match status" value="1"/>
</dbReference>
<keyword evidence="10" id="KW-1185">Reference proteome</keyword>
<feature type="compositionally biased region" description="Basic and acidic residues" evidence="7">
    <location>
        <begin position="149"/>
        <end position="162"/>
    </location>
</feature>
<keyword evidence="3" id="KW-0963">Cytoplasm</keyword>
<dbReference type="EMBL" id="JAYMYR010000002">
    <property type="protein sequence ID" value="KAK7379456.1"/>
    <property type="molecule type" value="Genomic_DNA"/>
</dbReference>
<evidence type="ECO:0000313" key="10">
    <source>
        <dbReference type="Proteomes" id="UP001374584"/>
    </source>
</evidence>
<dbReference type="Proteomes" id="UP001374584">
    <property type="component" value="Unassembled WGS sequence"/>
</dbReference>
<feature type="region of interest" description="Disordered" evidence="7">
    <location>
        <begin position="149"/>
        <end position="183"/>
    </location>
</feature>
<evidence type="ECO:0000256" key="6">
    <source>
        <dbReference type="PROSITE-ProRule" id="PRU01131"/>
    </source>
</evidence>
<name>A0AAN9NUK3_PHACN</name>
<dbReference type="PANTHER" id="PTHR33059">
    <property type="entry name" value="FCS-LIKE ZINC FINGER 5"/>
    <property type="match status" value="1"/>
</dbReference>
<keyword evidence="5" id="KW-0863">Zinc-finger</keyword>
<feature type="zinc finger region" description="FLZ-type" evidence="6">
    <location>
        <begin position="109"/>
        <end position="154"/>
    </location>
</feature>
<reference evidence="9 10" key="1">
    <citation type="submission" date="2024-01" db="EMBL/GenBank/DDBJ databases">
        <title>The genomes of 5 underutilized Papilionoideae crops provide insights into root nodulation and disease resistanc.</title>
        <authorList>
            <person name="Jiang F."/>
        </authorList>
    </citation>
    <scope>NUCLEOTIDE SEQUENCE [LARGE SCALE GENOMIC DNA]</scope>
    <source>
        <strain evidence="9">JINMINGXINNONG_FW02</strain>
        <tissue evidence="9">Leaves</tissue>
    </source>
</reference>
<sequence length="183" mass="20466">MLLGKRPRPPIMKRTTSMSGGMAVELPTTDEELVSDSPHHDHEPNIKVDPLLAALGRHNELVENVSEAKGSSYEKYGQLLMGMGTVIPLSLTTSNNPRHSHNHTTNTSHFLRTCGLCKCRLAPDRRDIYMYRGDTAFCSLECREKQMKQDQRKEKWKAGSNKEHHRASPPGKASNKSETAACN</sequence>
<accession>A0AAN9NUK3</accession>
<evidence type="ECO:0000256" key="2">
    <source>
        <dbReference type="ARBA" id="ARBA00009374"/>
    </source>
</evidence>
<gene>
    <name evidence="9" type="ORF">VNO80_04917</name>
</gene>
<comment type="caution">
    <text evidence="9">The sequence shown here is derived from an EMBL/GenBank/DDBJ whole genome shotgun (WGS) entry which is preliminary data.</text>
</comment>
<evidence type="ECO:0000259" key="8">
    <source>
        <dbReference type="PROSITE" id="PS51795"/>
    </source>
</evidence>
<dbReference type="GO" id="GO:0005737">
    <property type="term" value="C:cytoplasm"/>
    <property type="evidence" value="ECO:0007669"/>
    <property type="project" value="UniProtKB-SubCell"/>
</dbReference>
<dbReference type="PROSITE" id="PS51795">
    <property type="entry name" value="ZF_FLZ"/>
    <property type="match status" value="1"/>
</dbReference>
<organism evidence="9 10">
    <name type="scientific">Phaseolus coccineus</name>
    <name type="common">Scarlet runner bean</name>
    <name type="synonym">Phaseolus multiflorus</name>
    <dbReference type="NCBI Taxonomy" id="3886"/>
    <lineage>
        <taxon>Eukaryota</taxon>
        <taxon>Viridiplantae</taxon>
        <taxon>Streptophyta</taxon>
        <taxon>Embryophyta</taxon>
        <taxon>Tracheophyta</taxon>
        <taxon>Spermatophyta</taxon>
        <taxon>Magnoliopsida</taxon>
        <taxon>eudicotyledons</taxon>
        <taxon>Gunneridae</taxon>
        <taxon>Pentapetalae</taxon>
        <taxon>rosids</taxon>
        <taxon>fabids</taxon>
        <taxon>Fabales</taxon>
        <taxon>Fabaceae</taxon>
        <taxon>Papilionoideae</taxon>
        <taxon>50 kb inversion clade</taxon>
        <taxon>NPAAA clade</taxon>
        <taxon>indigoferoid/millettioid clade</taxon>
        <taxon>Phaseoleae</taxon>
        <taxon>Phaseolus</taxon>
    </lineage>
</organism>
<dbReference type="GO" id="GO:0008270">
    <property type="term" value="F:zinc ion binding"/>
    <property type="evidence" value="ECO:0007669"/>
    <property type="project" value="UniProtKB-KW"/>
</dbReference>
<proteinExistence type="inferred from homology"/>
<feature type="region of interest" description="Disordered" evidence="7">
    <location>
        <begin position="1"/>
        <end position="20"/>
    </location>
</feature>
<evidence type="ECO:0000256" key="3">
    <source>
        <dbReference type="ARBA" id="ARBA00022490"/>
    </source>
</evidence>
<protein>
    <recommendedName>
        <fullName evidence="8">FLZ-type domain-containing protein</fullName>
    </recommendedName>
</protein>